<evidence type="ECO:0000256" key="2">
    <source>
        <dbReference type="ARBA" id="ARBA00011738"/>
    </source>
</evidence>
<evidence type="ECO:0000256" key="3">
    <source>
        <dbReference type="ARBA" id="ARBA00022694"/>
    </source>
</evidence>
<keyword evidence="5 8" id="KW-0378">Hydrolase</keyword>
<keyword evidence="6 8" id="KW-0862">Zinc</keyword>
<dbReference type="InterPro" id="IPR002125">
    <property type="entry name" value="CMP_dCMP_dom"/>
</dbReference>
<dbReference type="Proteomes" id="UP000199109">
    <property type="component" value="Unassembled WGS sequence"/>
</dbReference>
<comment type="catalytic activity">
    <reaction evidence="7 8">
        <text>adenosine(34) in tRNA + H2O + H(+) = inosine(34) in tRNA + NH4(+)</text>
        <dbReference type="Rhea" id="RHEA:43168"/>
        <dbReference type="Rhea" id="RHEA-COMP:10373"/>
        <dbReference type="Rhea" id="RHEA-COMP:10374"/>
        <dbReference type="ChEBI" id="CHEBI:15377"/>
        <dbReference type="ChEBI" id="CHEBI:15378"/>
        <dbReference type="ChEBI" id="CHEBI:28938"/>
        <dbReference type="ChEBI" id="CHEBI:74411"/>
        <dbReference type="ChEBI" id="CHEBI:82852"/>
        <dbReference type="EC" id="3.5.4.33"/>
    </reaction>
</comment>
<dbReference type="PROSITE" id="PS00903">
    <property type="entry name" value="CYT_DCMP_DEAMINASES_1"/>
    <property type="match status" value="1"/>
</dbReference>
<dbReference type="GO" id="GO:0002100">
    <property type="term" value="P:tRNA wobble adenosine to inosine editing"/>
    <property type="evidence" value="ECO:0007669"/>
    <property type="project" value="UniProtKB-UniRule"/>
</dbReference>
<keyword evidence="3 8" id="KW-0819">tRNA processing</keyword>
<feature type="active site" description="Proton donor" evidence="8">
    <location>
        <position position="58"/>
    </location>
</feature>
<dbReference type="AlphaFoldDB" id="A0A1G6XZT0"/>
<dbReference type="PROSITE" id="PS51747">
    <property type="entry name" value="CYT_DCMP_DEAMINASES_2"/>
    <property type="match status" value="1"/>
</dbReference>
<feature type="domain" description="CMP/dCMP-type deaminase" evidence="9">
    <location>
        <begin position="5"/>
        <end position="115"/>
    </location>
</feature>
<feature type="binding site" evidence="8">
    <location>
        <position position="86"/>
    </location>
    <ligand>
        <name>Zn(2+)</name>
        <dbReference type="ChEBI" id="CHEBI:29105"/>
        <note>catalytic</note>
    </ligand>
</feature>
<dbReference type="PANTHER" id="PTHR11079">
    <property type="entry name" value="CYTOSINE DEAMINASE FAMILY MEMBER"/>
    <property type="match status" value="1"/>
</dbReference>
<feature type="binding site" evidence="8">
    <location>
        <position position="56"/>
    </location>
    <ligand>
        <name>Zn(2+)</name>
        <dbReference type="ChEBI" id="CHEBI:29105"/>
        <note>catalytic</note>
    </ligand>
</feature>
<organism evidence="10 11">
    <name type="scientific">Pricia antarctica</name>
    <dbReference type="NCBI Taxonomy" id="641691"/>
    <lineage>
        <taxon>Bacteria</taxon>
        <taxon>Pseudomonadati</taxon>
        <taxon>Bacteroidota</taxon>
        <taxon>Flavobacteriia</taxon>
        <taxon>Flavobacteriales</taxon>
        <taxon>Flavobacteriaceae</taxon>
        <taxon>Pricia</taxon>
    </lineage>
</organism>
<evidence type="ECO:0000256" key="8">
    <source>
        <dbReference type="HAMAP-Rule" id="MF_00972"/>
    </source>
</evidence>
<name>A0A1G6XZT0_9FLAO</name>
<dbReference type="GO" id="GO:0052717">
    <property type="term" value="F:tRNA-specific adenosine-34 deaminase activity"/>
    <property type="evidence" value="ECO:0007669"/>
    <property type="project" value="UniProtKB-UniRule"/>
</dbReference>
<gene>
    <name evidence="8" type="primary">tadA</name>
    <name evidence="10" type="ORF">SAMN05421636_10255</name>
</gene>
<dbReference type="InterPro" id="IPR016192">
    <property type="entry name" value="APOBEC/CMP_deaminase_Zn-bd"/>
</dbReference>
<evidence type="ECO:0000259" key="9">
    <source>
        <dbReference type="PROSITE" id="PS51747"/>
    </source>
</evidence>
<evidence type="ECO:0000256" key="4">
    <source>
        <dbReference type="ARBA" id="ARBA00022723"/>
    </source>
</evidence>
<protein>
    <recommendedName>
        <fullName evidence="8">tRNA-specific adenosine deaminase</fullName>
        <ecNumber evidence="8">3.5.4.33</ecNumber>
    </recommendedName>
</protein>
<dbReference type="Pfam" id="PF00383">
    <property type="entry name" value="dCMP_cyt_deam_1"/>
    <property type="match status" value="1"/>
</dbReference>
<evidence type="ECO:0000313" key="10">
    <source>
        <dbReference type="EMBL" id="SDD83570.1"/>
    </source>
</evidence>
<dbReference type="OrthoDB" id="9802676at2"/>
<dbReference type="SUPFAM" id="SSF53927">
    <property type="entry name" value="Cytidine deaminase-like"/>
    <property type="match status" value="1"/>
</dbReference>
<evidence type="ECO:0000256" key="7">
    <source>
        <dbReference type="ARBA" id="ARBA00048045"/>
    </source>
</evidence>
<dbReference type="HAMAP" id="MF_00972">
    <property type="entry name" value="tRNA_aden_deaminase"/>
    <property type="match status" value="1"/>
</dbReference>
<comment type="similarity">
    <text evidence="1">Belongs to the cytidine and deoxycytidylate deaminase family. ADAT2 subfamily.</text>
</comment>
<feature type="binding site" evidence="8">
    <location>
        <position position="89"/>
    </location>
    <ligand>
        <name>Zn(2+)</name>
        <dbReference type="ChEBI" id="CHEBI:29105"/>
        <note>catalytic</note>
    </ligand>
</feature>
<dbReference type="InterPro" id="IPR028883">
    <property type="entry name" value="tRNA_aden_deaminase"/>
</dbReference>
<dbReference type="Gene3D" id="3.40.140.10">
    <property type="entry name" value="Cytidine Deaminase, domain 2"/>
    <property type="match status" value="1"/>
</dbReference>
<evidence type="ECO:0000256" key="1">
    <source>
        <dbReference type="ARBA" id="ARBA00010669"/>
    </source>
</evidence>
<dbReference type="EMBL" id="FNAO01000002">
    <property type="protein sequence ID" value="SDD83570.1"/>
    <property type="molecule type" value="Genomic_DNA"/>
</dbReference>
<keyword evidence="11" id="KW-1185">Reference proteome</keyword>
<keyword evidence="4 8" id="KW-0479">Metal-binding</keyword>
<dbReference type="InterPro" id="IPR016193">
    <property type="entry name" value="Cytidine_deaminase-like"/>
</dbReference>
<dbReference type="STRING" id="641691.SAMN05421636_10255"/>
<evidence type="ECO:0000256" key="6">
    <source>
        <dbReference type="ARBA" id="ARBA00022833"/>
    </source>
</evidence>
<evidence type="ECO:0000256" key="5">
    <source>
        <dbReference type="ARBA" id="ARBA00022801"/>
    </source>
</evidence>
<dbReference type="RefSeq" id="WP_091865742.1">
    <property type="nucleotide sequence ID" value="NZ_FNAO01000002.1"/>
</dbReference>
<comment type="function">
    <text evidence="8">Catalyzes the deamination of adenosine to inosine at the wobble position 34 of tRNA(Arg2).</text>
</comment>
<dbReference type="EC" id="3.5.4.33" evidence="8"/>
<comment type="subunit">
    <text evidence="2 8">Homodimer.</text>
</comment>
<dbReference type="CDD" id="cd01285">
    <property type="entry name" value="nucleoside_deaminase"/>
    <property type="match status" value="1"/>
</dbReference>
<comment type="cofactor">
    <cofactor evidence="8">
        <name>Zn(2+)</name>
        <dbReference type="ChEBI" id="CHEBI:29105"/>
    </cofactor>
    <text evidence="8">Binds 1 zinc ion per subunit.</text>
</comment>
<sequence>MILPYDDTYFMKKALQEAEAAFEKGEVPIGAVIVVQDRIIARAHNLTEQLNDVTAHAEMQAITAAANYLGGKYLQNCTLYVTLEPCQMCAGALNWSQISRIVYAAVDPQGGCGVMGTKLHPKTEILGGILENEASALLKRFFIERRNLN</sequence>
<accession>A0A1G6XZT0</accession>
<reference evidence="10 11" key="1">
    <citation type="submission" date="2016-10" db="EMBL/GenBank/DDBJ databases">
        <authorList>
            <person name="de Groot N.N."/>
        </authorList>
    </citation>
    <scope>NUCLEOTIDE SEQUENCE [LARGE SCALE GENOMIC DNA]</scope>
    <source>
        <strain evidence="10 11">DSM 23421</strain>
    </source>
</reference>
<dbReference type="PANTHER" id="PTHR11079:SF202">
    <property type="entry name" value="TRNA-SPECIFIC ADENOSINE DEAMINASE"/>
    <property type="match status" value="1"/>
</dbReference>
<proteinExistence type="inferred from homology"/>
<dbReference type="GO" id="GO:0008270">
    <property type="term" value="F:zinc ion binding"/>
    <property type="evidence" value="ECO:0007669"/>
    <property type="project" value="UniProtKB-UniRule"/>
</dbReference>
<evidence type="ECO:0000313" key="11">
    <source>
        <dbReference type="Proteomes" id="UP000199109"/>
    </source>
</evidence>